<proteinExistence type="predicted"/>
<sequence>MCPGRQRCCTAQGMICRHMGVARREDRCKIKKSGAQYCCRSGHHEATRRRLGPKEGSKRPAAGEQGQVSRKRQRTQGCTLDKAGGKDSTHPVATPAPLSNARPMSN</sequence>
<gene>
    <name evidence="2" type="ORF">EGYM00392_LOCUS3015</name>
</gene>
<dbReference type="EMBL" id="HBGA01008415">
    <property type="protein sequence ID" value="CAD8991969.1"/>
    <property type="molecule type" value="Transcribed_RNA"/>
</dbReference>
<organism evidence="2">
    <name type="scientific">Eutreptiella gymnastica</name>
    <dbReference type="NCBI Taxonomy" id="73025"/>
    <lineage>
        <taxon>Eukaryota</taxon>
        <taxon>Discoba</taxon>
        <taxon>Euglenozoa</taxon>
        <taxon>Euglenida</taxon>
        <taxon>Spirocuta</taxon>
        <taxon>Euglenophyceae</taxon>
        <taxon>Eutreptiales</taxon>
        <taxon>Eutreptiaceae</taxon>
        <taxon>Eutreptiella</taxon>
    </lineage>
</organism>
<name>A0A7S1N200_9EUGL</name>
<protein>
    <submittedName>
        <fullName evidence="2">Uncharacterized protein</fullName>
    </submittedName>
</protein>
<dbReference type="AlphaFoldDB" id="A0A7S1N200"/>
<reference evidence="2" key="1">
    <citation type="submission" date="2021-01" db="EMBL/GenBank/DDBJ databases">
        <authorList>
            <person name="Corre E."/>
            <person name="Pelletier E."/>
            <person name="Niang G."/>
            <person name="Scheremetjew M."/>
            <person name="Finn R."/>
            <person name="Kale V."/>
            <person name="Holt S."/>
            <person name="Cochrane G."/>
            <person name="Meng A."/>
            <person name="Brown T."/>
            <person name="Cohen L."/>
        </authorList>
    </citation>
    <scope>NUCLEOTIDE SEQUENCE</scope>
    <source>
        <strain evidence="2">NIES-381</strain>
    </source>
</reference>
<evidence type="ECO:0000256" key="1">
    <source>
        <dbReference type="SAM" id="MobiDB-lite"/>
    </source>
</evidence>
<evidence type="ECO:0000313" key="2">
    <source>
        <dbReference type="EMBL" id="CAD8991969.1"/>
    </source>
</evidence>
<accession>A0A7S1N200</accession>
<feature type="region of interest" description="Disordered" evidence="1">
    <location>
        <begin position="40"/>
        <end position="106"/>
    </location>
</feature>